<sequence>MYNFFIILFSLIAVILAFLDLANKINIDIPPYNYIDNAILIIFTVDYFTRLIISQNKKRFFKENIFDLIAIIPFSSFFRVTRLFRALKLIKLTRLFKLIRLLAFLEKLKKNTRNFLYTNGFIYLIYANLITITAGSFSIYFFEKGVTVKSIGDAFWWSFVTTTTVGYGDISPKTIPDRITAGILMIMGIGLISLLTGTISIYFINKINNNKTLPDYNELPEEAQKEIEDFIQYIKSKYINN</sequence>
<feature type="transmembrane region" description="Helical" evidence="12">
    <location>
        <begin position="34"/>
        <end position="53"/>
    </location>
</feature>
<dbReference type="InterPro" id="IPR027359">
    <property type="entry name" value="Volt_channel_dom_sf"/>
</dbReference>
<keyword evidence="10 12" id="KW-0472">Membrane</keyword>
<keyword evidence="7" id="KW-0630">Potassium</keyword>
<evidence type="ECO:0000256" key="4">
    <source>
        <dbReference type="ARBA" id="ARBA00022692"/>
    </source>
</evidence>
<keyword evidence="3" id="KW-0633">Potassium transport</keyword>
<organism evidence="14 15">
    <name type="scientific">Clostridium aromativorans</name>
    <dbReference type="NCBI Taxonomy" id="2836848"/>
    <lineage>
        <taxon>Bacteria</taxon>
        <taxon>Bacillati</taxon>
        <taxon>Bacillota</taxon>
        <taxon>Clostridia</taxon>
        <taxon>Eubacteriales</taxon>
        <taxon>Clostridiaceae</taxon>
        <taxon>Clostridium</taxon>
    </lineage>
</organism>
<evidence type="ECO:0000256" key="1">
    <source>
        <dbReference type="ARBA" id="ARBA00004141"/>
    </source>
</evidence>
<dbReference type="PANTHER" id="PTHR11537:SF254">
    <property type="entry name" value="POTASSIUM VOLTAGE-GATED CHANNEL PROTEIN SHAB"/>
    <property type="match status" value="1"/>
</dbReference>
<dbReference type="PANTHER" id="PTHR11537">
    <property type="entry name" value="VOLTAGE-GATED POTASSIUM CHANNEL"/>
    <property type="match status" value="1"/>
</dbReference>
<dbReference type="Gene3D" id="1.10.287.70">
    <property type="match status" value="1"/>
</dbReference>
<dbReference type="Proteomes" id="UP001165422">
    <property type="component" value="Unassembled WGS sequence"/>
</dbReference>
<evidence type="ECO:0000256" key="12">
    <source>
        <dbReference type="SAM" id="Phobius"/>
    </source>
</evidence>
<dbReference type="PRINTS" id="PR00169">
    <property type="entry name" value="KCHANNEL"/>
</dbReference>
<gene>
    <name evidence="14" type="ORF">LN736_15115</name>
</gene>
<evidence type="ECO:0000256" key="8">
    <source>
        <dbReference type="ARBA" id="ARBA00022989"/>
    </source>
</evidence>
<dbReference type="EMBL" id="JAJJPB010000025">
    <property type="protein sequence ID" value="MCC9296189.1"/>
    <property type="molecule type" value="Genomic_DNA"/>
</dbReference>
<dbReference type="Pfam" id="PF00520">
    <property type="entry name" value="Ion_trans"/>
    <property type="match status" value="1"/>
</dbReference>
<evidence type="ECO:0000256" key="9">
    <source>
        <dbReference type="ARBA" id="ARBA00023065"/>
    </source>
</evidence>
<keyword evidence="11" id="KW-0407">Ion channel</keyword>
<dbReference type="InterPro" id="IPR028325">
    <property type="entry name" value="VG_K_chnl"/>
</dbReference>
<evidence type="ECO:0000256" key="6">
    <source>
        <dbReference type="ARBA" id="ARBA00022882"/>
    </source>
</evidence>
<evidence type="ECO:0000256" key="10">
    <source>
        <dbReference type="ARBA" id="ARBA00023136"/>
    </source>
</evidence>
<dbReference type="RefSeq" id="WP_229981893.1">
    <property type="nucleotide sequence ID" value="NZ_JAJJPB010000025.1"/>
</dbReference>
<feature type="transmembrane region" description="Helical" evidence="12">
    <location>
        <begin position="182"/>
        <end position="204"/>
    </location>
</feature>
<accession>A0ABS8NAL1</accession>
<dbReference type="SUPFAM" id="SSF81324">
    <property type="entry name" value="Voltage-gated potassium channels"/>
    <property type="match status" value="1"/>
</dbReference>
<dbReference type="InterPro" id="IPR005821">
    <property type="entry name" value="Ion_trans_dom"/>
</dbReference>
<keyword evidence="4 12" id="KW-0812">Transmembrane</keyword>
<dbReference type="Gene3D" id="1.20.120.350">
    <property type="entry name" value="Voltage-gated potassium channels. Chain C"/>
    <property type="match status" value="1"/>
</dbReference>
<reference evidence="14" key="1">
    <citation type="submission" date="2021-11" db="EMBL/GenBank/DDBJ databases">
        <authorList>
            <person name="Qingchun L."/>
            <person name="Dong Z."/>
            <person name="Zongwei Q."/>
            <person name="Jia Z."/>
            <person name="Duotao L."/>
        </authorList>
    </citation>
    <scope>NUCLEOTIDE SEQUENCE</scope>
    <source>
        <strain evidence="14">WLY-B-L2</strain>
    </source>
</reference>
<keyword evidence="15" id="KW-1185">Reference proteome</keyword>
<evidence type="ECO:0000259" key="13">
    <source>
        <dbReference type="Pfam" id="PF00520"/>
    </source>
</evidence>
<evidence type="ECO:0000256" key="5">
    <source>
        <dbReference type="ARBA" id="ARBA00022826"/>
    </source>
</evidence>
<keyword evidence="5" id="KW-0631">Potassium channel</keyword>
<evidence type="ECO:0000256" key="7">
    <source>
        <dbReference type="ARBA" id="ARBA00022958"/>
    </source>
</evidence>
<keyword evidence="2" id="KW-0813">Transport</keyword>
<keyword evidence="6" id="KW-0851">Voltage-gated channel</keyword>
<comment type="subcellular location">
    <subcellularLocation>
        <location evidence="1">Membrane</location>
        <topology evidence="1">Multi-pass membrane protein</topology>
    </subcellularLocation>
</comment>
<keyword evidence="9" id="KW-0406">Ion transport</keyword>
<evidence type="ECO:0000256" key="2">
    <source>
        <dbReference type="ARBA" id="ARBA00022448"/>
    </source>
</evidence>
<protein>
    <submittedName>
        <fullName evidence="14">Ion transporter</fullName>
    </submittedName>
</protein>
<evidence type="ECO:0000313" key="14">
    <source>
        <dbReference type="EMBL" id="MCC9296189.1"/>
    </source>
</evidence>
<evidence type="ECO:0000256" key="11">
    <source>
        <dbReference type="ARBA" id="ARBA00023303"/>
    </source>
</evidence>
<keyword evidence="8 12" id="KW-1133">Transmembrane helix</keyword>
<proteinExistence type="predicted"/>
<feature type="transmembrane region" description="Helical" evidence="12">
    <location>
        <begin position="120"/>
        <end position="142"/>
    </location>
</feature>
<feature type="domain" description="Ion transport" evidence="13">
    <location>
        <begin position="2"/>
        <end position="203"/>
    </location>
</feature>
<name>A0ABS8NAL1_9CLOT</name>
<comment type="caution">
    <text evidence="14">The sequence shown here is derived from an EMBL/GenBank/DDBJ whole genome shotgun (WGS) entry which is preliminary data.</text>
</comment>
<evidence type="ECO:0000313" key="15">
    <source>
        <dbReference type="Proteomes" id="UP001165422"/>
    </source>
</evidence>
<evidence type="ECO:0000256" key="3">
    <source>
        <dbReference type="ARBA" id="ARBA00022538"/>
    </source>
</evidence>